<accession>A0A5J9VN73</accession>
<dbReference type="AlphaFoldDB" id="A0A5J9VN73"/>
<name>A0A5J9VN73_9POAL</name>
<feature type="region of interest" description="Disordered" evidence="1">
    <location>
        <begin position="1"/>
        <end position="91"/>
    </location>
</feature>
<proteinExistence type="predicted"/>
<keyword evidence="3" id="KW-1185">Reference proteome</keyword>
<sequence>MRTLVKQPAMSATQNQVDSNSRREIGAKVRPETEETAGRTRWHHGGAADRRGDGLLGEQQEGAAVSDRQPGAQRRHARAPASTSKLGVGRESPYSRRRFMVRSCISDRASLASFSSASSSCLLSSSLSAANGRFKGSSSAGTGLVEISVVPRARCGRKANRVSARASLCCEQTSSRAWRAASQIPDWNEALGPLAWWIPDTSCSG</sequence>
<evidence type="ECO:0000256" key="1">
    <source>
        <dbReference type="SAM" id="MobiDB-lite"/>
    </source>
</evidence>
<dbReference type="Proteomes" id="UP000324897">
    <property type="component" value="Unassembled WGS sequence"/>
</dbReference>
<evidence type="ECO:0000313" key="2">
    <source>
        <dbReference type="EMBL" id="TVU36500.1"/>
    </source>
</evidence>
<comment type="caution">
    <text evidence="2">The sequence shown here is derived from an EMBL/GenBank/DDBJ whole genome shotgun (WGS) entry which is preliminary data.</text>
</comment>
<gene>
    <name evidence="2" type="ORF">EJB05_18436</name>
</gene>
<protein>
    <submittedName>
        <fullName evidence="2">Uncharacterized protein</fullName>
    </submittedName>
</protein>
<organism evidence="2 3">
    <name type="scientific">Eragrostis curvula</name>
    <name type="common">weeping love grass</name>
    <dbReference type="NCBI Taxonomy" id="38414"/>
    <lineage>
        <taxon>Eukaryota</taxon>
        <taxon>Viridiplantae</taxon>
        <taxon>Streptophyta</taxon>
        <taxon>Embryophyta</taxon>
        <taxon>Tracheophyta</taxon>
        <taxon>Spermatophyta</taxon>
        <taxon>Magnoliopsida</taxon>
        <taxon>Liliopsida</taxon>
        <taxon>Poales</taxon>
        <taxon>Poaceae</taxon>
        <taxon>PACMAD clade</taxon>
        <taxon>Chloridoideae</taxon>
        <taxon>Eragrostideae</taxon>
        <taxon>Eragrostidinae</taxon>
        <taxon>Eragrostis</taxon>
    </lineage>
</organism>
<feature type="non-terminal residue" evidence="2">
    <location>
        <position position="1"/>
    </location>
</feature>
<dbReference type="EMBL" id="RWGY01000009">
    <property type="protein sequence ID" value="TVU36500.1"/>
    <property type="molecule type" value="Genomic_DNA"/>
</dbReference>
<feature type="compositionally biased region" description="Basic and acidic residues" evidence="1">
    <location>
        <begin position="20"/>
        <end position="38"/>
    </location>
</feature>
<evidence type="ECO:0000313" key="3">
    <source>
        <dbReference type="Proteomes" id="UP000324897"/>
    </source>
</evidence>
<dbReference type="Gramene" id="TVU36500">
    <property type="protein sequence ID" value="TVU36500"/>
    <property type="gene ID" value="EJB05_18436"/>
</dbReference>
<reference evidence="2 3" key="1">
    <citation type="journal article" date="2019" name="Sci. Rep.">
        <title>A high-quality genome of Eragrostis curvula grass provides insights into Poaceae evolution and supports new strategies to enhance forage quality.</title>
        <authorList>
            <person name="Carballo J."/>
            <person name="Santos B.A.C.M."/>
            <person name="Zappacosta D."/>
            <person name="Garbus I."/>
            <person name="Selva J.P."/>
            <person name="Gallo C.A."/>
            <person name="Diaz A."/>
            <person name="Albertini E."/>
            <person name="Caccamo M."/>
            <person name="Echenique V."/>
        </authorList>
    </citation>
    <scope>NUCLEOTIDE SEQUENCE [LARGE SCALE GENOMIC DNA]</scope>
    <source>
        <strain evidence="3">cv. Victoria</strain>
        <tissue evidence="2">Leaf</tissue>
    </source>
</reference>
<feature type="compositionally biased region" description="Polar residues" evidence="1">
    <location>
        <begin position="10"/>
        <end position="19"/>
    </location>
</feature>